<feature type="domain" description="Acyltransferase 3" evidence="2">
    <location>
        <begin position="29"/>
        <end position="357"/>
    </location>
</feature>
<name>A0AAU7ZSM8_9BACT</name>
<dbReference type="KEGG" id="tpsc:RBB77_03325"/>
<feature type="transmembrane region" description="Helical" evidence="1">
    <location>
        <begin position="185"/>
        <end position="203"/>
    </location>
</feature>
<reference evidence="3" key="1">
    <citation type="submission" date="2023-08" db="EMBL/GenBank/DDBJ databases">
        <authorList>
            <person name="Messyasz A."/>
            <person name="Mannisto M.K."/>
            <person name="Kerkhof L.J."/>
            <person name="Haggblom M."/>
        </authorList>
    </citation>
    <scope>NUCLEOTIDE SEQUENCE</scope>
    <source>
        <strain evidence="3">X5P6</strain>
    </source>
</reference>
<keyword evidence="3" id="KW-0808">Transferase</keyword>
<dbReference type="PANTHER" id="PTHR23028">
    <property type="entry name" value="ACETYLTRANSFERASE"/>
    <property type="match status" value="1"/>
</dbReference>
<dbReference type="PANTHER" id="PTHR23028:SF131">
    <property type="entry name" value="BLR2367 PROTEIN"/>
    <property type="match status" value="1"/>
</dbReference>
<feature type="transmembrane region" description="Helical" evidence="1">
    <location>
        <begin position="345"/>
        <end position="363"/>
    </location>
</feature>
<dbReference type="GO" id="GO:0016747">
    <property type="term" value="F:acyltransferase activity, transferring groups other than amino-acyl groups"/>
    <property type="evidence" value="ECO:0007669"/>
    <property type="project" value="InterPro"/>
</dbReference>
<dbReference type="InterPro" id="IPR002656">
    <property type="entry name" value="Acyl_transf_3_dom"/>
</dbReference>
<evidence type="ECO:0000259" key="2">
    <source>
        <dbReference type="Pfam" id="PF01757"/>
    </source>
</evidence>
<dbReference type="GO" id="GO:0016020">
    <property type="term" value="C:membrane"/>
    <property type="evidence" value="ECO:0007669"/>
    <property type="project" value="TreeGrafter"/>
</dbReference>
<keyword evidence="3" id="KW-0012">Acyltransferase</keyword>
<feature type="transmembrane region" description="Helical" evidence="1">
    <location>
        <begin position="239"/>
        <end position="259"/>
    </location>
</feature>
<organism evidence="3">
    <name type="scientific">Tunturiibacter psychrotolerans</name>
    <dbReference type="NCBI Taxonomy" id="3069686"/>
    <lineage>
        <taxon>Bacteria</taxon>
        <taxon>Pseudomonadati</taxon>
        <taxon>Acidobacteriota</taxon>
        <taxon>Terriglobia</taxon>
        <taxon>Terriglobales</taxon>
        <taxon>Acidobacteriaceae</taxon>
        <taxon>Tunturiibacter</taxon>
    </lineage>
</organism>
<feature type="transmembrane region" description="Helical" evidence="1">
    <location>
        <begin position="316"/>
        <end position="333"/>
    </location>
</feature>
<feature type="transmembrane region" description="Helical" evidence="1">
    <location>
        <begin position="209"/>
        <end position="232"/>
    </location>
</feature>
<keyword evidence="1" id="KW-0812">Transmembrane</keyword>
<proteinExistence type="predicted"/>
<feature type="transmembrane region" description="Helical" evidence="1">
    <location>
        <begin position="149"/>
        <end position="173"/>
    </location>
</feature>
<feature type="transmembrane region" description="Helical" evidence="1">
    <location>
        <begin position="33"/>
        <end position="56"/>
    </location>
</feature>
<dbReference type="InterPro" id="IPR050879">
    <property type="entry name" value="Acyltransferase_3"/>
</dbReference>
<dbReference type="GO" id="GO:0000271">
    <property type="term" value="P:polysaccharide biosynthetic process"/>
    <property type="evidence" value="ECO:0007669"/>
    <property type="project" value="TreeGrafter"/>
</dbReference>
<feature type="transmembrane region" description="Helical" evidence="1">
    <location>
        <begin position="62"/>
        <end position="89"/>
    </location>
</feature>
<dbReference type="AlphaFoldDB" id="A0AAU7ZSM8"/>
<feature type="transmembrane region" description="Helical" evidence="1">
    <location>
        <begin position="279"/>
        <end position="295"/>
    </location>
</feature>
<gene>
    <name evidence="3" type="ORF">RBB77_03325</name>
</gene>
<evidence type="ECO:0000313" key="3">
    <source>
        <dbReference type="EMBL" id="XCB33935.1"/>
    </source>
</evidence>
<dbReference type="EMBL" id="CP132942">
    <property type="protein sequence ID" value="XCB33935.1"/>
    <property type="molecule type" value="Genomic_DNA"/>
</dbReference>
<accession>A0AAU7ZSM8</accession>
<sequence>MPIPAPSVLEETISSARIAGRGFLIKKNDSIQILRAIAALLVVHVHAVSNVSFHAIPKEARFFHVVDVGSCGVDIFFAISGFILSTVAMNIRHSSFGSAHKALDFLFRRLIRIFPIYWILSSFFVLIDYKQHHLDHSSLLNSYLLLPSMHFPMRGPILVVGWTLIFEMFFYYVITLNLFFSTRHIIKSTILTILALVALGQIVGFQRPVLILIANPINLEFVLGCAIGILFARHGKRHALGTALLLAGVIPLVCTAFFNKYNIADAKNIANGSLSWFRFLMWGVPAAMVTAGLVFRSPQIKSGLGRFGVQLGDASYSIYLISLPVFYVYHRIYPYLARLGPGANVFLMVVCSAVAGLLCYRFLEKPILRFLTAKYHHPAVQSAP</sequence>
<feature type="transmembrane region" description="Helical" evidence="1">
    <location>
        <begin position="110"/>
        <end position="129"/>
    </location>
</feature>
<keyword evidence="1" id="KW-1133">Transmembrane helix</keyword>
<reference evidence="3" key="2">
    <citation type="journal article" date="2024" name="Environ. Microbiol.">
        <title>Genome analysis and description of Tunturibacter gen. nov. expands the diversity of Terriglobia in tundra soils.</title>
        <authorList>
            <person name="Messyasz A."/>
            <person name="Mannisto M.K."/>
            <person name="Kerkhof L.J."/>
            <person name="Haggblom M.M."/>
        </authorList>
    </citation>
    <scope>NUCLEOTIDE SEQUENCE</scope>
    <source>
        <strain evidence="3">X5P6</strain>
    </source>
</reference>
<protein>
    <submittedName>
        <fullName evidence="3">Acyltransferase</fullName>
        <ecNumber evidence="3">2.3.-.-</ecNumber>
    </submittedName>
</protein>
<dbReference type="Pfam" id="PF01757">
    <property type="entry name" value="Acyl_transf_3"/>
    <property type="match status" value="1"/>
</dbReference>
<dbReference type="RefSeq" id="WP_353064778.1">
    <property type="nucleotide sequence ID" value="NZ_CP132942.1"/>
</dbReference>
<dbReference type="EC" id="2.3.-.-" evidence="3"/>
<keyword evidence="1" id="KW-0472">Membrane</keyword>
<evidence type="ECO:0000256" key="1">
    <source>
        <dbReference type="SAM" id="Phobius"/>
    </source>
</evidence>